<feature type="coiled-coil region" evidence="4">
    <location>
        <begin position="591"/>
        <end position="618"/>
    </location>
</feature>
<dbReference type="PANTHER" id="PTHR46040:SF3">
    <property type="entry name" value="HIGH MOBILITY GROUP PROTEIN 2"/>
    <property type="match status" value="1"/>
</dbReference>
<dbReference type="GO" id="GO:0010468">
    <property type="term" value="P:regulation of gene expression"/>
    <property type="evidence" value="ECO:0007669"/>
    <property type="project" value="TreeGrafter"/>
</dbReference>
<evidence type="ECO:0000256" key="1">
    <source>
        <dbReference type="ARBA" id="ARBA00023125"/>
    </source>
</evidence>
<feature type="compositionally biased region" description="Low complexity" evidence="5">
    <location>
        <begin position="1045"/>
        <end position="1055"/>
    </location>
</feature>
<dbReference type="SMART" id="SM00398">
    <property type="entry name" value="HMG"/>
    <property type="match status" value="1"/>
</dbReference>
<dbReference type="InterPro" id="IPR051965">
    <property type="entry name" value="ChromReg_NeuronalGeneExpr"/>
</dbReference>
<sequence length="1055" mass="117998">MTAGLTAQRFAGKPLKQPNYAFRDIPRCNRDLSGSELQEVTERDHFTDAMSEMVLLCNDVMRRQTVADLEKNTTSSSASSSTSKNAKKRASKPLSLEYIADRMDVDDPLSGFFVRTAVPPENANEKWKPDMLQGFVTVTTFTNWQKTFRWDSMNDAAFSYDEPDLSLEMSNGERKVDHDGKLSEELQASVRCGDPWNEGIVWPRIAEITLLGSLGCGKTLLSLVIEKLECTPPSSKRNYDYLVLQATDNSIPFYESMGFVRVGCITENEAFEDKNNISTVGSDDTPVAVPVEESEAVTDDSAVAVAVEQTPESESQIVSSEHDVYVTKKAWQSPLEVAKELDVDVWDIVFLNVFVYPDILPRSRLQKDTTIFVPSKRAKEIAVSNALRNLEAGGKSSAVQWYFSEDNETPKAIANKFNVPVRDIVRGNRERISDLQPFSRLIESTRIKVSHLDVHDDKHVPYCHWTFPDDTIESSEPSYMMAYRLNRKRGAQAKLRPFESSLAVPISKYIPKKGQYKEADPSKGNITFSGATLTKVKKVSKKAKRHPDEPIPPKKPMTGYFFYMCAMREVLKKEMGNKMTEISKTIGERWKQTTDEEKAKYKEKADAAKAEYHITLQEYKAKMEAFRMANPGWVSESDTVVDEHVVVSGSAKGSQHLFNKVVKLTKGGVDEFGTEFKYFYVLTYLPDLQWCHLAPMRKVGIWGPSQRKCEGRPKWMLVDESEGKEVDISASYCEIVRSRAIKRTEDADQEEWDIMESGPPSAFKNILKPLDSLAYIGIKQNEKVGASIAAPFTNRASDGIHGATVSAPSYQPRVEPPLRKEGMQAAEANAPKQRGRPPKDKNGIKETGASVSKHLKEAHTNLSTTKHAEVSVPKRRGRPPKTKIKIQSEDDMIPNPSEANDRSAEASIPKSPVESQEDSVGRETVEAIVIKPRRRAPIKSGMKRKSSRNLSTKSDSKSEVPSGLLKPSPKESTAVTCVDPPQKASESIAISQSDVKSKSITSFFLKPSTENQNLKRKREDSTTSTSNLDKQMTNPFELARRRSSSRVTVSVNYPS</sequence>
<feature type="DNA-binding region" description="HMG box" evidence="3">
    <location>
        <begin position="553"/>
        <end position="620"/>
    </location>
</feature>
<dbReference type="AlphaFoldDB" id="A0A7S2UPG9"/>
<keyword evidence="1 3" id="KW-0238">DNA-binding</keyword>
<dbReference type="InterPro" id="IPR036910">
    <property type="entry name" value="HMG_box_dom_sf"/>
</dbReference>
<evidence type="ECO:0000259" key="6">
    <source>
        <dbReference type="PROSITE" id="PS50118"/>
    </source>
</evidence>
<dbReference type="GO" id="GO:0003677">
    <property type="term" value="F:DNA binding"/>
    <property type="evidence" value="ECO:0007669"/>
    <property type="project" value="UniProtKB-UniRule"/>
</dbReference>
<feature type="region of interest" description="Disordered" evidence="5">
    <location>
        <begin position="858"/>
        <end position="1055"/>
    </location>
</feature>
<dbReference type="GO" id="GO:0005634">
    <property type="term" value="C:nucleus"/>
    <property type="evidence" value="ECO:0007669"/>
    <property type="project" value="UniProtKB-UniRule"/>
</dbReference>
<evidence type="ECO:0000256" key="3">
    <source>
        <dbReference type="PROSITE-ProRule" id="PRU00267"/>
    </source>
</evidence>
<reference evidence="7" key="1">
    <citation type="submission" date="2021-01" db="EMBL/GenBank/DDBJ databases">
        <authorList>
            <person name="Corre E."/>
            <person name="Pelletier E."/>
            <person name="Niang G."/>
            <person name="Scheremetjew M."/>
            <person name="Finn R."/>
            <person name="Kale V."/>
            <person name="Holt S."/>
            <person name="Cochrane G."/>
            <person name="Meng A."/>
            <person name="Brown T."/>
            <person name="Cohen L."/>
        </authorList>
    </citation>
    <scope>NUCLEOTIDE SEQUENCE</scope>
    <source>
        <strain evidence="7">CCMP2084</strain>
    </source>
</reference>
<dbReference type="InterPro" id="IPR009071">
    <property type="entry name" value="HMG_box_dom"/>
</dbReference>
<gene>
    <name evidence="7" type="ORF">ASEP1449_LOCUS18097</name>
</gene>
<feature type="compositionally biased region" description="Polar residues" evidence="5">
    <location>
        <begin position="1022"/>
        <end position="1034"/>
    </location>
</feature>
<dbReference type="CDD" id="cd00084">
    <property type="entry name" value="HMG-box_SF"/>
    <property type="match status" value="1"/>
</dbReference>
<keyword evidence="4" id="KW-0175">Coiled coil</keyword>
<feature type="region of interest" description="Disordered" evidence="5">
    <location>
        <begin position="825"/>
        <end position="846"/>
    </location>
</feature>
<dbReference type="SUPFAM" id="SSF47095">
    <property type="entry name" value="HMG-box"/>
    <property type="match status" value="1"/>
</dbReference>
<organism evidence="7">
    <name type="scientific">Attheya septentrionalis</name>
    <dbReference type="NCBI Taxonomy" id="420275"/>
    <lineage>
        <taxon>Eukaryota</taxon>
        <taxon>Sar</taxon>
        <taxon>Stramenopiles</taxon>
        <taxon>Ochrophyta</taxon>
        <taxon>Bacillariophyta</taxon>
        <taxon>Coscinodiscophyceae</taxon>
        <taxon>Chaetocerotophycidae</taxon>
        <taxon>Chaetocerotales</taxon>
        <taxon>Attheyaceae</taxon>
        <taxon>Attheya</taxon>
    </lineage>
</organism>
<accession>A0A7S2UPG9</accession>
<evidence type="ECO:0000256" key="2">
    <source>
        <dbReference type="ARBA" id="ARBA00023242"/>
    </source>
</evidence>
<feature type="compositionally biased region" description="Low complexity" evidence="5">
    <location>
        <begin position="72"/>
        <end position="84"/>
    </location>
</feature>
<feature type="domain" description="HMG box" evidence="6">
    <location>
        <begin position="553"/>
        <end position="620"/>
    </location>
</feature>
<dbReference type="EMBL" id="HBHQ01026722">
    <property type="protein sequence ID" value="CAD9826263.1"/>
    <property type="molecule type" value="Transcribed_RNA"/>
</dbReference>
<proteinExistence type="predicted"/>
<dbReference type="PANTHER" id="PTHR46040">
    <property type="entry name" value="HIGH MOBILITY GROUP PROTEIN 2"/>
    <property type="match status" value="1"/>
</dbReference>
<dbReference type="Gene3D" id="3.40.630.30">
    <property type="match status" value="1"/>
</dbReference>
<feature type="compositionally biased region" description="Polar residues" evidence="5">
    <location>
        <begin position="984"/>
        <end position="1012"/>
    </location>
</feature>
<dbReference type="PROSITE" id="PS50118">
    <property type="entry name" value="HMG_BOX_2"/>
    <property type="match status" value="1"/>
</dbReference>
<feature type="region of interest" description="Disordered" evidence="5">
    <location>
        <begin position="68"/>
        <end position="88"/>
    </location>
</feature>
<evidence type="ECO:0000313" key="7">
    <source>
        <dbReference type="EMBL" id="CAD9826263.1"/>
    </source>
</evidence>
<protein>
    <recommendedName>
        <fullName evidence="6">HMG box domain-containing protein</fullName>
    </recommendedName>
</protein>
<keyword evidence="2 3" id="KW-0539">Nucleus</keyword>
<dbReference type="Gene3D" id="1.10.30.10">
    <property type="entry name" value="High mobility group box domain"/>
    <property type="match status" value="1"/>
</dbReference>
<name>A0A7S2UPG9_9STRA</name>
<dbReference type="Pfam" id="PF00505">
    <property type="entry name" value="HMG_box"/>
    <property type="match status" value="1"/>
</dbReference>
<feature type="compositionally biased region" description="Basic residues" evidence="5">
    <location>
        <begin position="873"/>
        <end position="884"/>
    </location>
</feature>
<evidence type="ECO:0000256" key="4">
    <source>
        <dbReference type="SAM" id="Coils"/>
    </source>
</evidence>
<feature type="compositionally biased region" description="Basic residues" evidence="5">
    <location>
        <begin position="931"/>
        <end position="947"/>
    </location>
</feature>
<evidence type="ECO:0000256" key="5">
    <source>
        <dbReference type="SAM" id="MobiDB-lite"/>
    </source>
</evidence>